<keyword evidence="1" id="KW-0812">Transmembrane</keyword>
<comment type="caution">
    <text evidence="2">The sequence shown here is derived from an EMBL/GenBank/DDBJ whole genome shotgun (WGS) entry which is preliminary data.</text>
</comment>
<dbReference type="Proteomes" id="UP000281564">
    <property type="component" value="Unassembled WGS sequence"/>
</dbReference>
<evidence type="ECO:0000313" key="2">
    <source>
        <dbReference type="EMBL" id="RJX47133.1"/>
    </source>
</evidence>
<proteinExistence type="predicted"/>
<dbReference type="RefSeq" id="WP_015410758.1">
    <property type="nucleotide sequence ID" value="NZ_QMDW01000076.1"/>
</dbReference>
<feature type="transmembrane region" description="Helical" evidence="1">
    <location>
        <begin position="46"/>
        <end position="64"/>
    </location>
</feature>
<reference evidence="2 3" key="1">
    <citation type="submission" date="2018-06" db="EMBL/GenBank/DDBJ databases">
        <title>Halonotius sp. F13-13 a new haloarchaeeon isolated from a solar saltern from Isla Cristina, Huelva, Spain.</title>
        <authorList>
            <person name="Duran-Viseras A."/>
            <person name="Sanchez-Porro C."/>
            <person name="Ventosa A."/>
        </authorList>
    </citation>
    <scope>NUCLEOTIDE SEQUENCE [LARGE SCALE GENOMIC DNA]</scope>
    <source>
        <strain evidence="2 3">CECT 7525</strain>
    </source>
</reference>
<dbReference type="OrthoDB" id="331535at2157"/>
<keyword evidence="1" id="KW-1133">Transmembrane helix</keyword>
<organism evidence="2 3">
    <name type="scientific">Halonotius pteroides</name>
    <dbReference type="NCBI Taxonomy" id="268735"/>
    <lineage>
        <taxon>Archaea</taxon>
        <taxon>Methanobacteriati</taxon>
        <taxon>Methanobacteriota</taxon>
        <taxon>Stenosarchaea group</taxon>
        <taxon>Halobacteria</taxon>
        <taxon>Halobacteriales</taxon>
        <taxon>Haloferacaceae</taxon>
        <taxon>Halonotius</taxon>
    </lineage>
</organism>
<evidence type="ECO:0000256" key="1">
    <source>
        <dbReference type="SAM" id="Phobius"/>
    </source>
</evidence>
<dbReference type="GeneID" id="14652873"/>
<feature type="transmembrane region" description="Helical" evidence="1">
    <location>
        <begin position="6"/>
        <end position="34"/>
    </location>
</feature>
<feature type="transmembrane region" description="Helical" evidence="1">
    <location>
        <begin position="106"/>
        <end position="124"/>
    </location>
</feature>
<feature type="transmembrane region" description="Helical" evidence="1">
    <location>
        <begin position="130"/>
        <end position="152"/>
    </location>
</feature>
<sequence>MELLDVGVALAGLVLVLFGAALSVYATALLGVLIGAAGGYVLAPQLLGIVGTGGVVGLAAAVVAGGVLGAVLASVALSVATAVPSFVVGAYLGLYAVTPLFTAGGLVRYPVAVLVGVGGAVLGLTLTRVALTFVTAFVGAALASGSVTLADFTAARDGLTPDPILFDPLATAPIVGVDVPLFGLLFALGVLSQTGLFELGWVTRLAAVVPGIGRALGDD</sequence>
<gene>
    <name evidence="2" type="ORF">DP106_15115</name>
</gene>
<dbReference type="AlphaFoldDB" id="A0A3A6Q7J1"/>
<keyword evidence="3" id="KW-1185">Reference proteome</keyword>
<feature type="transmembrane region" description="Helical" evidence="1">
    <location>
        <begin position="70"/>
        <end position="94"/>
    </location>
</feature>
<feature type="transmembrane region" description="Helical" evidence="1">
    <location>
        <begin position="164"/>
        <end position="191"/>
    </location>
</feature>
<protein>
    <submittedName>
        <fullName evidence="2">Phosphate ABC transporter permease</fullName>
    </submittedName>
</protein>
<accession>A0A3A6Q7J1</accession>
<keyword evidence="1" id="KW-0472">Membrane</keyword>
<dbReference type="EMBL" id="QMDW01000076">
    <property type="protein sequence ID" value="RJX47133.1"/>
    <property type="molecule type" value="Genomic_DNA"/>
</dbReference>
<name>A0A3A6Q7J1_9EURY</name>
<evidence type="ECO:0000313" key="3">
    <source>
        <dbReference type="Proteomes" id="UP000281564"/>
    </source>
</evidence>